<feature type="binding site" evidence="9">
    <location>
        <position position="214"/>
    </location>
    <ligand>
        <name>substrate</name>
    </ligand>
</feature>
<dbReference type="InterPro" id="IPR000760">
    <property type="entry name" value="Inositol_monophosphatase-like"/>
</dbReference>
<evidence type="ECO:0000256" key="4">
    <source>
        <dbReference type="ARBA" id="ARBA00022519"/>
    </source>
</evidence>
<dbReference type="PANTHER" id="PTHR43028">
    <property type="entry name" value="3'(2'),5'-BISPHOSPHATE NUCLEOTIDASE 1"/>
    <property type="match status" value="1"/>
</dbReference>
<proteinExistence type="inferred from homology"/>
<evidence type="ECO:0000256" key="8">
    <source>
        <dbReference type="ARBA" id="ARBA00023136"/>
    </source>
</evidence>
<feature type="binding site" evidence="9">
    <location>
        <position position="87"/>
    </location>
    <ligand>
        <name>Mg(2+)</name>
        <dbReference type="ChEBI" id="CHEBI:18420"/>
        <label>2</label>
    </ligand>
</feature>
<dbReference type="PANTHER" id="PTHR43028:SF5">
    <property type="entry name" value="3'(2'),5'-BISPHOSPHATE NUCLEOTIDASE 1"/>
    <property type="match status" value="1"/>
</dbReference>
<name>A0ABT4VIT2_9HYPH</name>
<dbReference type="InterPro" id="IPR020550">
    <property type="entry name" value="Inositol_monophosphatase_CS"/>
</dbReference>
<keyword evidence="5 9" id="KW-0479">Metal-binding</keyword>
<evidence type="ECO:0000256" key="3">
    <source>
        <dbReference type="ARBA" id="ARBA00022475"/>
    </source>
</evidence>
<accession>A0ABT4VIT2</accession>
<feature type="binding site" evidence="9">
    <location>
        <position position="69"/>
    </location>
    <ligand>
        <name>substrate</name>
    </ligand>
</feature>
<dbReference type="EC" id="3.1.3.7" evidence="9"/>
<dbReference type="PROSITE" id="PS00629">
    <property type="entry name" value="IMP_1"/>
    <property type="match status" value="1"/>
</dbReference>
<evidence type="ECO:0000256" key="5">
    <source>
        <dbReference type="ARBA" id="ARBA00022723"/>
    </source>
</evidence>
<evidence type="ECO:0000256" key="6">
    <source>
        <dbReference type="ARBA" id="ARBA00022801"/>
    </source>
</evidence>
<dbReference type="Gene3D" id="3.30.540.10">
    <property type="entry name" value="Fructose-1,6-Bisphosphatase, subunit A, domain 1"/>
    <property type="match status" value="1"/>
</dbReference>
<comment type="subcellular location">
    <subcellularLocation>
        <location evidence="9">Cell inner membrane</location>
        <topology evidence="9">Peripheral membrane protein</topology>
        <orientation evidence="9">Cytoplasmic side</orientation>
    </subcellularLocation>
</comment>
<dbReference type="Proteomes" id="UP001148313">
    <property type="component" value="Unassembled WGS sequence"/>
</dbReference>
<protein>
    <recommendedName>
        <fullName evidence="9">3'(2'),5'-bisphosphate nucleotidase CysQ</fullName>
        <ecNumber evidence="9">3.1.3.7</ecNumber>
    </recommendedName>
    <alternativeName>
        <fullName evidence="9">3'(2'),5-bisphosphonucleoside 3'(2')-phosphohydrolase</fullName>
    </alternativeName>
    <alternativeName>
        <fullName evidence="9">3'-phosphoadenosine 5'-phosphate phosphatase</fullName>
        <shortName evidence="9">PAP phosphatase</shortName>
    </alternativeName>
</protein>
<feature type="binding site" evidence="9">
    <location>
        <position position="89"/>
    </location>
    <ligand>
        <name>Mg(2+)</name>
        <dbReference type="ChEBI" id="CHEBI:18420"/>
        <label>1</label>
    </ligand>
</feature>
<dbReference type="Pfam" id="PF00459">
    <property type="entry name" value="Inositol_P"/>
    <property type="match status" value="1"/>
</dbReference>
<keyword evidence="3 9" id="KW-1003">Cell membrane</keyword>
<organism evidence="10 11">
    <name type="scientific">Hoeflea poritis</name>
    <dbReference type="NCBI Taxonomy" id="2993659"/>
    <lineage>
        <taxon>Bacteria</taxon>
        <taxon>Pseudomonadati</taxon>
        <taxon>Pseudomonadota</taxon>
        <taxon>Alphaproteobacteria</taxon>
        <taxon>Hyphomicrobiales</taxon>
        <taxon>Rhizobiaceae</taxon>
        <taxon>Hoeflea</taxon>
    </lineage>
</organism>
<evidence type="ECO:0000256" key="1">
    <source>
        <dbReference type="ARBA" id="ARBA00001625"/>
    </source>
</evidence>
<keyword evidence="7 9" id="KW-0460">Magnesium</keyword>
<dbReference type="GO" id="GO:0008441">
    <property type="term" value="F:3'(2'),5'-bisphosphate nucleotidase activity"/>
    <property type="evidence" value="ECO:0007669"/>
    <property type="project" value="UniProtKB-EC"/>
</dbReference>
<feature type="binding site" evidence="9">
    <location>
        <position position="214"/>
    </location>
    <ligand>
        <name>Mg(2+)</name>
        <dbReference type="ChEBI" id="CHEBI:18420"/>
        <label>2</label>
    </ligand>
</feature>
<keyword evidence="8 9" id="KW-0472">Membrane</keyword>
<comment type="cofactor">
    <cofactor evidence="9">
        <name>Mg(2+)</name>
        <dbReference type="ChEBI" id="CHEBI:18420"/>
    </cofactor>
</comment>
<feature type="binding site" evidence="9">
    <location>
        <position position="90"/>
    </location>
    <ligand>
        <name>Mg(2+)</name>
        <dbReference type="ChEBI" id="CHEBI:18420"/>
        <label>2</label>
    </ligand>
</feature>
<feature type="binding site" evidence="9">
    <location>
        <position position="69"/>
    </location>
    <ligand>
        <name>Mg(2+)</name>
        <dbReference type="ChEBI" id="CHEBI:18420"/>
        <label>1</label>
    </ligand>
</feature>
<comment type="caution">
    <text evidence="10">The sequence shown here is derived from an EMBL/GenBank/DDBJ whole genome shotgun (WGS) entry which is preliminary data.</text>
</comment>
<comment type="function">
    <text evidence="9">Converts adenosine-3',5'-bisphosphate (PAP) to AMP.</text>
</comment>
<dbReference type="PROSITE" id="PS00630">
    <property type="entry name" value="IMP_2"/>
    <property type="match status" value="1"/>
</dbReference>
<dbReference type="InterPro" id="IPR006240">
    <property type="entry name" value="CysQ"/>
</dbReference>
<keyword evidence="6 9" id="KW-0378">Hydrolase</keyword>
<gene>
    <name evidence="9 10" type="primary">cysQ</name>
    <name evidence="10" type="ORF">OOZ53_04065</name>
</gene>
<comment type="similarity">
    <text evidence="2 9">Belongs to the inositol monophosphatase superfamily. CysQ family.</text>
</comment>
<keyword evidence="4 9" id="KW-0997">Cell inner membrane</keyword>
<evidence type="ECO:0000313" key="11">
    <source>
        <dbReference type="Proteomes" id="UP001148313"/>
    </source>
</evidence>
<keyword evidence="11" id="KW-1185">Reference proteome</keyword>
<sequence>MELNHRALTEQLADIALSAGKAVTHVYNDMPEAEFKTDGTPVTAADKAAEVIILTGLQRLAPEITVISEESEDSHRLNAPQRFFLVDPLDGTKEFLRRDGKGSFTVNIALVEAGEPVLGVVYAPALDRLFAGAHGNGATETVEGKTRSIAVRSVPASGPVAVASRSHRDAQTDAWLNEQGITETVSIGSSLKFCLLACGEADVYPRFGPTMEWDTAAGHAVLAAAGGTVTTPERGPFRYGKAEFRNGPFIAWALRPRTL</sequence>
<evidence type="ECO:0000313" key="10">
    <source>
        <dbReference type="EMBL" id="MDA4844509.1"/>
    </source>
</evidence>
<dbReference type="CDD" id="cd01638">
    <property type="entry name" value="CysQ"/>
    <property type="match status" value="1"/>
</dbReference>
<dbReference type="Gene3D" id="3.40.190.80">
    <property type="match status" value="1"/>
</dbReference>
<evidence type="ECO:0000256" key="2">
    <source>
        <dbReference type="ARBA" id="ARBA00005289"/>
    </source>
</evidence>
<dbReference type="HAMAP" id="MF_02095">
    <property type="entry name" value="CysQ"/>
    <property type="match status" value="1"/>
</dbReference>
<comment type="catalytic activity">
    <reaction evidence="1 9">
        <text>adenosine 3',5'-bisphosphate + H2O = AMP + phosphate</text>
        <dbReference type="Rhea" id="RHEA:10040"/>
        <dbReference type="ChEBI" id="CHEBI:15377"/>
        <dbReference type="ChEBI" id="CHEBI:43474"/>
        <dbReference type="ChEBI" id="CHEBI:58343"/>
        <dbReference type="ChEBI" id="CHEBI:456215"/>
        <dbReference type="EC" id="3.1.3.7"/>
    </reaction>
</comment>
<evidence type="ECO:0000256" key="9">
    <source>
        <dbReference type="HAMAP-Rule" id="MF_02095"/>
    </source>
</evidence>
<dbReference type="InterPro" id="IPR050725">
    <property type="entry name" value="CysQ/Inositol_MonoPase"/>
</dbReference>
<reference evidence="10" key="1">
    <citation type="submission" date="2022-11" db="EMBL/GenBank/DDBJ databases">
        <title>Hoeflea poritis sp. nov., isolated from scleractinian coral Porites lutea.</title>
        <authorList>
            <person name="Zhang G."/>
            <person name="Wei Q."/>
            <person name="Cai L."/>
        </authorList>
    </citation>
    <scope>NUCLEOTIDE SEQUENCE</scope>
    <source>
        <strain evidence="10">E7-10</strain>
    </source>
</reference>
<feature type="binding site" evidence="9">
    <location>
        <position position="87"/>
    </location>
    <ligand>
        <name>Mg(2+)</name>
        <dbReference type="ChEBI" id="CHEBI:18420"/>
        <label>1</label>
    </ligand>
</feature>
<dbReference type="NCBIfam" id="TIGR01331">
    <property type="entry name" value="bisphos_cysQ"/>
    <property type="match status" value="1"/>
</dbReference>
<feature type="binding site" evidence="9">
    <location>
        <begin position="89"/>
        <end position="92"/>
    </location>
    <ligand>
        <name>substrate</name>
    </ligand>
</feature>
<dbReference type="EMBL" id="JAPJZH010000002">
    <property type="protein sequence ID" value="MDA4844509.1"/>
    <property type="molecule type" value="Genomic_DNA"/>
</dbReference>
<dbReference type="RefSeq" id="WP_271088040.1">
    <property type="nucleotide sequence ID" value="NZ_JAPJZH010000002.1"/>
</dbReference>
<dbReference type="SUPFAM" id="SSF56655">
    <property type="entry name" value="Carbohydrate phosphatase"/>
    <property type="match status" value="1"/>
</dbReference>
<dbReference type="PRINTS" id="PR00377">
    <property type="entry name" value="IMPHPHTASES"/>
</dbReference>
<evidence type="ECO:0000256" key="7">
    <source>
        <dbReference type="ARBA" id="ARBA00022842"/>
    </source>
</evidence>
<dbReference type="InterPro" id="IPR020583">
    <property type="entry name" value="Inositol_monoP_metal-BS"/>
</dbReference>